<dbReference type="Pfam" id="PF18911">
    <property type="entry name" value="PKD_4"/>
    <property type="match status" value="1"/>
</dbReference>
<dbReference type="Pfam" id="PF22888">
    <property type="entry name" value="FIMAH"/>
    <property type="match status" value="1"/>
</dbReference>
<dbReference type="InterPro" id="IPR000601">
    <property type="entry name" value="PKD_dom"/>
</dbReference>
<dbReference type="SUPFAM" id="SSF49299">
    <property type="entry name" value="PKD domain"/>
    <property type="match status" value="1"/>
</dbReference>
<evidence type="ECO:0000313" key="5">
    <source>
        <dbReference type="EMBL" id="TQM57213.1"/>
    </source>
</evidence>
<name>A0A543HFY1_9MICO</name>
<dbReference type="InterPro" id="IPR054470">
    <property type="entry name" value="FIMAH_dom"/>
</dbReference>
<dbReference type="SUPFAM" id="SSF50952">
    <property type="entry name" value="Soluble quinoprotein glucose dehydrogenase"/>
    <property type="match status" value="1"/>
</dbReference>
<dbReference type="PANTHER" id="PTHR19328">
    <property type="entry name" value="HEDGEHOG-INTERACTING PROTEIN"/>
    <property type="match status" value="1"/>
</dbReference>
<keyword evidence="1" id="KW-0732">Signal</keyword>
<dbReference type="SMART" id="SM00089">
    <property type="entry name" value="PKD"/>
    <property type="match status" value="1"/>
</dbReference>
<dbReference type="Pfam" id="PF07995">
    <property type="entry name" value="GSDH"/>
    <property type="match status" value="1"/>
</dbReference>
<keyword evidence="6" id="KW-1185">Reference proteome</keyword>
<evidence type="ECO:0000259" key="3">
    <source>
        <dbReference type="PROSITE" id="PS50093"/>
    </source>
</evidence>
<dbReference type="InterPro" id="IPR005084">
    <property type="entry name" value="CBM6"/>
</dbReference>
<dbReference type="InterPro" id="IPR011041">
    <property type="entry name" value="Quinoprot_gluc/sorb_DH_b-prop"/>
</dbReference>
<protein>
    <submittedName>
        <fullName evidence="5">Glucose/arabinose dehydrogenase</fullName>
    </submittedName>
</protein>
<dbReference type="InterPro" id="IPR035986">
    <property type="entry name" value="PKD_dom_sf"/>
</dbReference>
<dbReference type="Pfam" id="PF03422">
    <property type="entry name" value="CBM_6"/>
    <property type="match status" value="1"/>
</dbReference>
<dbReference type="GO" id="GO:0030246">
    <property type="term" value="F:carbohydrate binding"/>
    <property type="evidence" value="ECO:0007669"/>
    <property type="project" value="InterPro"/>
</dbReference>
<dbReference type="InterPro" id="IPR012938">
    <property type="entry name" value="Glc/Sorbosone_DH"/>
</dbReference>
<dbReference type="EMBL" id="VFPM01000004">
    <property type="protein sequence ID" value="TQM57213.1"/>
    <property type="molecule type" value="Genomic_DNA"/>
</dbReference>
<feature type="region of interest" description="Disordered" evidence="2">
    <location>
        <begin position="1"/>
        <end position="24"/>
    </location>
</feature>
<dbReference type="Gene3D" id="2.60.120.260">
    <property type="entry name" value="Galactose-binding domain-like"/>
    <property type="match status" value="1"/>
</dbReference>
<dbReference type="PANTHER" id="PTHR19328:SF75">
    <property type="entry name" value="ALDOSE SUGAR DEHYDROGENASE YLII"/>
    <property type="match status" value="1"/>
</dbReference>
<dbReference type="AlphaFoldDB" id="A0A543HFY1"/>
<organism evidence="5 6">
    <name type="scientific">Humibacillus xanthopallidus</name>
    <dbReference type="NCBI Taxonomy" id="412689"/>
    <lineage>
        <taxon>Bacteria</taxon>
        <taxon>Bacillati</taxon>
        <taxon>Actinomycetota</taxon>
        <taxon>Actinomycetes</taxon>
        <taxon>Micrococcales</taxon>
        <taxon>Intrasporangiaceae</taxon>
        <taxon>Humibacillus</taxon>
    </lineage>
</organism>
<dbReference type="Gene3D" id="2.120.10.30">
    <property type="entry name" value="TolB, C-terminal domain"/>
    <property type="match status" value="1"/>
</dbReference>
<evidence type="ECO:0000256" key="1">
    <source>
        <dbReference type="ARBA" id="ARBA00022729"/>
    </source>
</evidence>
<dbReference type="SUPFAM" id="SSF49785">
    <property type="entry name" value="Galactose-binding domain-like"/>
    <property type="match status" value="1"/>
</dbReference>
<dbReference type="InterPro" id="IPR008979">
    <property type="entry name" value="Galactose-bd-like_sf"/>
</dbReference>
<dbReference type="SMART" id="SM00606">
    <property type="entry name" value="CBD_IV"/>
    <property type="match status" value="1"/>
</dbReference>
<evidence type="ECO:0000259" key="4">
    <source>
        <dbReference type="PROSITE" id="PS51175"/>
    </source>
</evidence>
<dbReference type="CDD" id="cd00146">
    <property type="entry name" value="PKD"/>
    <property type="match status" value="1"/>
</dbReference>
<proteinExistence type="predicted"/>
<feature type="domain" description="CBM6" evidence="4">
    <location>
        <begin position="757"/>
        <end position="871"/>
    </location>
</feature>
<dbReference type="GO" id="GO:0005975">
    <property type="term" value="P:carbohydrate metabolic process"/>
    <property type="evidence" value="ECO:0007669"/>
    <property type="project" value="UniProtKB-ARBA"/>
</dbReference>
<gene>
    <name evidence="5" type="ORF">FBY41_4034</name>
</gene>
<feature type="domain" description="PKD" evidence="3">
    <location>
        <begin position="560"/>
        <end position="643"/>
    </location>
</feature>
<dbReference type="NCBIfam" id="NF047446">
    <property type="entry name" value="barrel_OmpL47"/>
    <property type="match status" value="1"/>
</dbReference>
<dbReference type="InterPro" id="IPR011042">
    <property type="entry name" value="6-blade_b-propeller_TolB-like"/>
</dbReference>
<dbReference type="InterPro" id="IPR022409">
    <property type="entry name" value="PKD/Chitinase_dom"/>
</dbReference>
<evidence type="ECO:0000313" key="6">
    <source>
        <dbReference type="Proteomes" id="UP000316747"/>
    </source>
</evidence>
<dbReference type="Proteomes" id="UP000316747">
    <property type="component" value="Unassembled WGS sequence"/>
</dbReference>
<comment type="caution">
    <text evidence="5">The sequence shown here is derived from an EMBL/GenBank/DDBJ whole genome shotgun (WGS) entry which is preliminary data.</text>
</comment>
<dbReference type="PROSITE" id="PS50093">
    <property type="entry name" value="PKD"/>
    <property type="match status" value="1"/>
</dbReference>
<dbReference type="InterPro" id="IPR006584">
    <property type="entry name" value="Cellulose-bd_IV"/>
</dbReference>
<evidence type="ECO:0000256" key="2">
    <source>
        <dbReference type="SAM" id="MobiDB-lite"/>
    </source>
</evidence>
<dbReference type="CDD" id="cd04084">
    <property type="entry name" value="CBM6_xylanase-like"/>
    <property type="match status" value="1"/>
</dbReference>
<dbReference type="InterPro" id="IPR013783">
    <property type="entry name" value="Ig-like_fold"/>
</dbReference>
<reference evidence="5 6" key="1">
    <citation type="submission" date="2019-06" db="EMBL/GenBank/DDBJ databases">
        <title>Genome sequencing of plant associated microbes to promote plant fitness in Sorghum bicolor and Oryza sativa.</title>
        <authorList>
            <person name="Coleman-Derr D."/>
        </authorList>
    </citation>
    <scope>NUCLEOTIDE SEQUENCE [LARGE SCALE GENOMIC DNA]</scope>
    <source>
        <strain evidence="5 6">KV-663</strain>
    </source>
</reference>
<dbReference type="Gene3D" id="2.60.40.10">
    <property type="entry name" value="Immunoglobulins"/>
    <property type="match status" value="2"/>
</dbReference>
<accession>A0A543HFY1</accession>
<sequence>MPLQRRAPRGPAQPVSVKKDVPMNATSRLRGRRALAATAAAALAATMLGGVMASPAVAHDGVDHGAEPALDWSNYEKILLTKDTGEPIDMAVLPDRRVLTTARNGDVRLVNPDTGVTKVINTLSVYNNSEDGLQTVTLDPDFDTNKWVYLYYAPRTMTAPYVTTTPTGSAPNSLPAGADASYWDQWKGYNQLSRFKWDDATDKLDLASEQVIIKVEVQRGQCCHVAGDVDFDADGNLYLSTGDNTPASAPGANGYAPNNNAPGFNPGFDSRRGAGNTNDLRGKILRIKVGADGSYTIPSGNLFTPGTAKARPEIFAMGLRNPFRMDVDPITNSVSWGDYGPDAGAPDPQRGPMGYVEWQTTAITKPINGGWPYCHGPNANYNEWNFATATPGPWFDCNAGALNNSTWNTGLAQVPPATAPTLYYGDNNTHQPWPELTDFSPAGGQGPMGGPVYHFDAANTSTTKFPAYWDKKAFFAEFSQDYLAVFDVQWPNGPVDHITHFLPNSALETNGQPITDSPIDIEFGPDGSLYVLDYGDGFFRQNPDAGLYRIDYAPGNKAPQASIKATPVSSSTAPLTVSFDGSASVDPEGGALSYEWDFDGDGTFDATGATSQYTYTTLGRYSARLRVTDPEGKRGLTSTVISVGNVAPTVNITTPPNGAFFDWGQAVPFNVTTTDPEDGTATVCSRVSWTFGLGHDAHAHPLSQGTGCQFAIPTPADATQHGETENIFGVVVITYTDNGANGLPGATTTEQLILNPKKQEAEWADATQGVEITGDDTASGLRKVTSFDAGDWLAWDPANLVGITGVSARATGTGTLSLRWDSPTAAPFGTIAVNGSGWTDAAATLSSKPTGTGRLYVTSTGGVVLDSLTFTGDGVADVTPPTVSVTLNPATPNGANGWYTSNVTVTVNATDNGTVASRQRSTDGGTTWVNANTALTVSTEGTTTVLYRATDNGGNVSQVGSVTIKLDKTAPTVAVSGAAEAASVGNSGDITWTATDATSGIDSVTATVDGVAVAADKPLALWTLSLGSHTLVVKATDKAGLVTTTTRTFTTKTSILTLTALTERLAREGLVTPAGEKELEKRLQQAEKHIAGGRTSAAISQLEGFIAATKSTSNVRDAAAAAALARDADAVIASLR</sequence>
<dbReference type="PROSITE" id="PS51175">
    <property type="entry name" value="CBM6"/>
    <property type="match status" value="1"/>
</dbReference>
<dbReference type="InterPro" id="IPR058094">
    <property type="entry name" value="Ig-like_OmpL47-like"/>
</dbReference>